<sequence>MQRHFVSYAPRFGSYKEPRPFLVKQSPYYWWWLALTMNEEYAKLCEQQQRQRASTSRDSFKAQPEMLKVYGDWGDVRYDGDRYRAFCDWWRNRVNTNGEERGVYLSAEPLRGVWTHIVEDGERAAEYAEHDDWLVIAVPLPQQRRYVDKSINRLLKKHLPSEHGKRVDPAEHSQALYHLSKPVLVKRLERALTLYELKHSQRGKRMSNAKLADTVGLTTKPSQKRMANEAVDGRAQKNTVATLVSRELRYARGMIARAGVGKFP</sequence>
<dbReference type="EMBL" id="JBAKFF010000001">
    <property type="protein sequence ID" value="MEX0429788.1"/>
    <property type="molecule type" value="Genomic_DNA"/>
</dbReference>
<proteinExistence type="predicted"/>
<dbReference type="RefSeq" id="WP_367982600.1">
    <property type="nucleotide sequence ID" value="NZ_JBAKFF010000001.1"/>
</dbReference>
<dbReference type="Proteomes" id="UP001556637">
    <property type="component" value="Unassembled WGS sequence"/>
</dbReference>
<name>A0ABV3T3L3_9GAMM</name>
<organism evidence="1 2">
    <name type="scientific">Spiribacter insolitus</name>
    <dbReference type="NCBI Taxonomy" id="3122417"/>
    <lineage>
        <taxon>Bacteria</taxon>
        <taxon>Pseudomonadati</taxon>
        <taxon>Pseudomonadota</taxon>
        <taxon>Gammaproteobacteria</taxon>
        <taxon>Chromatiales</taxon>
        <taxon>Ectothiorhodospiraceae</taxon>
        <taxon>Spiribacter</taxon>
    </lineage>
</organism>
<protein>
    <submittedName>
        <fullName evidence="1">Uncharacterized protein</fullName>
    </submittedName>
</protein>
<gene>
    <name evidence="1" type="ORF">V6X30_00015</name>
</gene>
<evidence type="ECO:0000313" key="2">
    <source>
        <dbReference type="Proteomes" id="UP001556637"/>
    </source>
</evidence>
<accession>A0ABV3T3L3</accession>
<evidence type="ECO:0000313" key="1">
    <source>
        <dbReference type="EMBL" id="MEX0429788.1"/>
    </source>
</evidence>
<reference evidence="1 2" key="1">
    <citation type="submission" date="2024-02" db="EMBL/GenBank/DDBJ databases">
        <title>New especies of Spiribacter isolated from saline water.</title>
        <authorList>
            <person name="Leon M.J."/>
            <person name="De La Haba R."/>
            <person name="Sanchez-Porro C."/>
            <person name="Ventosa A."/>
        </authorList>
    </citation>
    <scope>NUCLEOTIDE SEQUENCE [LARGE SCALE GENOMIC DNA]</scope>
    <source>
        <strain evidence="2">ag22IC4-189</strain>
    </source>
</reference>
<comment type="caution">
    <text evidence="1">The sequence shown here is derived from an EMBL/GenBank/DDBJ whole genome shotgun (WGS) entry which is preliminary data.</text>
</comment>
<keyword evidence="2" id="KW-1185">Reference proteome</keyword>